<keyword evidence="2" id="KW-1133">Transmembrane helix</keyword>
<dbReference type="AlphaFoldDB" id="A0A2M6UQH8"/>
<evidence type="ECO:0000313" key="4">
    <source>
        <dbReference type="EMBL" id="PIT68433.1"/>
    </source>
</evidence>
<protein>
    <submittedName>
        <fullName evidence="4">Peptidoglycan-binding protein</fullName>
    </submittedName>
</protein>
<dbReference type="EMBL" id="NJPP01000039">
    <property type="protein sequence ID" value="PIT68433.1"/>
    <property type="molecule type" value="Genomic_DNA"/>
</dbReference>
<sequence>MATKRKTSRKKTVKQRKYHNSIVITLLLIIFYFIFWSAKTFYFYTRKNALFFVGSLLFIISFLFVSFNALFLQMTTHQNILTQMKFSFAQSIGKSSNLSEKEEKSQKLPRVTSLHSPSHHPTNSSFLSQSVSMLEKQKELAELGLYDGPLDGLDGPKTRRAIALWKQQTPQKKQNNVLPNPTTDEIAILIQQSEIEMAKNTTTKNITNSKEAVLDPSVEDILQMQKALRNFGHEEVPITGIEDLKTIEALKQFQKMFDLPITGKINHTLLMKMREIGLLN</sequence>
<dbReference type="InterPro" id="IPR036365">
    <property type="entry name" value="PGBD-like_sf"/>
</dbReference>
<keyword evidence="2" id="KW-0472">Membrane</keyword>
<name>A0A2M6UQH8_9HYPH</name>
<evidence type="ECO:0000256" key="1">
    <source>
        <dbReference type="SAM" id="MobiDB-lite"/>
    </source>
</evidence>
<gene>
    <name evidence="4" type="ORF">CEV08_08145</name>
</gene>
<dbReference type="Pfam" id="PF01471">
    <property type="entry name" value="PG_binding_1"/>
    <property type="match status" value="1"/>
</dbReference>
<organism evidence="4 5">
    <name type="scientific">Bartonella tribocorum</name>
    <dbReference type="NCBI Taxonomy" id="85701"/>
    <lineage>
        <taxon>Bacteria</taxon>
        <taxon>Pseudomonadati</taxon>
        <taxon>Pseudomonadota</taxon>
        <taxon>Alphaproteobacteria</taxon>
        <taxon>Hyphomicrobiales</taxon>
        <taxon>Bartonellaceae</taxon>
        <taxon>Bartonella</taxon>
    </lineage>
</organism>
<dbReference type="InterPro" id="IPR036366">
    <property type="entry name" value="PGBDSf"/>
</dbReference>
<feature type="region of interest" description="Disordered" evidence="1">
    <location>
        <begin position="97"/>
        <end position="125"/>
    </location>
</feature>
<dbReference type="Proteomes" id="UP000230791">
    <property type="component" value="Unassembled WGS sequence"/>
</dbReference>
<feature type="domain" description="Peptidoglycan binding-like" evidence="3">
    <location>
        <begin position="219"/>
        <end position="272"/>
    </location>
</feature>
<accession>A0A2M6UQH8</accession>
<keyword evidence="2" id="KW-0812">Transmembrane</keyword>
<feature type="transmembrane region" description="Helical" evidence="2">
    <location>
        <begin position="50"/>
        <end position="72"/>
    </location>
</feature>
<dbReference type="RefSeq" id="WP_100131147.1">
    <property type="nucleotide sequence ID" value="NZ_CADDYJ010000016.1"/>
</dbReference>
<feature type="transmembrane region" description="Helical" evidence="2">
    <location>
        <begin position="21"/>
        <end position="44"/>
    </location>
</feature>
<evidence type="ECO:0000259" key="3">
    <source>
        <dbReference type="Pfam" id="PF01471"/>
    </source>
</evidence>
<dbReference type="SUPFAM" id="SSF47090">
    <property type="entry name" value="PGBD-like"/>
    <property type="match status" value="1"/>
</dbReference>
<feature type="compositionally biased region" description="Polar residues" evidence="1">
    <location>
        <begin position="113"/>
        <end position="125"/>
    </location>
</feature>
<reference evidence="4 5" key="1">
    <citation type="submission" date="2017-06" db="EMBL/GenBank/DDBJ databases">
        <title>Draft genome of Bartonella tribocorum C635.</title>
        <authorList>
            <person name="Hadjadj L."/>
            <person name="Jiyipong T."/>
            <person name="Diene S.M."/>
            <person name="Morand S."/>
            <person name="Rolain J.-M."/>
        </authorList>
    </citation>
    <scope>NUCLEOTIDE SEQUENCE [LARGE SCALE GENOMIC DNA]</scope>
    <source>
        <strain evidence="4 5">C635</strain>
    </source>
</reference>
<dbReference type="OrthoDB" id="9816507at2"/>
<proteinExistence type="predicted"/>
<comment type="caution">
    <text evidence="4">The sequence shown here is derived from an EMBL/GenBank/DDBJ whole genome shotgun (WGS) entry which is preliminary data.</text>
</comment>
<dbReference type="Gene3D" id="1.10.101.10">
    <property type="entry name" value="PGBD-like superfamily/PGBD"/>
    <property type="match status" value="1"/>
</dbReference>
<evidence type="ECO:0000256" key="2">
    <source>
        <dbReference type="SAM" id="Phobius"/>
    </source>
</evidence>
<evidence type="ECO:0000313" key="5">
    <source>
        <dbReference type="Proteomes" id="UP000230791"/>
    </source>
</evidence>
<dbReference type="InterPro" id="IPR002477">
    <property type="entry name" value="Peptidoglycan-bd-like"/>
</dbReference>